<sequence>MTIDTEHWNRRLAELAEKHDVPGATLGVLLDEEVSESAYGVLNARTGVETTTDSLFQIGSVSKVWTTTLVMQLVDEGKLQLDAPLVEVLPELRLSDPGVTAKVTMRHLLTHTSGIDGDVFTDTGRGDDCLEKYAAALADAAQNHPLEATWSYCNSGFSLAGRVVEKLTGGTWDAAVRERLVAPLGLTHTVTLPEEALLHRAAVGHVTHDGKQTVAPVWGIPRSAGPAGSIVSTVADLLKFARMHLDNGADVLSAASAAAMAEHQVELPDKHLLGDSWGLGWERAGWDGHRVIGHDGNTIGQAAFLRILPEKRLAVALLTNGGNGAKLYEELFREIFAELADVPVPHPLSPPSTPVDIDPAPYVGVYERASIRQEVSVGENGPVMRVSVTGAMAELLQEEPTDYPMVAVAPDLFVCQDPETGNWIPATFYQLPTGEKYVHFGARATPLCAS</sequence>
<dbReference type="SUPFAM" id="SSF56601">
    <property type="entry name" value="beta-lactamase/transpeptidase-like"/>
    <property type="match status" value="1"/>
</dbReference>
<dbReference type="EMBL" id="JAPNTZ010000001">
    <property type="protein sequence ID" value="MCY1136796.1"/>
    <property type="molecule type" value="Genomic_DNA"/>
</dbReference>
<evidence type="ECO:0000259" key="1">
    <source>
        <dbReference type="Pfam" id="PF00144"/>
    </source>
</evidence>
<dbReference type="Pfam" id="PF00144">
    <property type="entry name" value="Beta-lactamase"/>
    <property type="match status" value="1"/>
</dbReference>
<dbReference type="GO" id="GO:0016787">
    <property type="term" value="F:hydrolase activity"/>
    <property type="evidence" value="ECO:0007669"/>
    <property type="project" value="UniProtKB-KW"/>
</dbReference>
<comment type="caution">
    <text evidence="2">The sequence shown here is derived from an EMBL/GenBank/DDBJ whole genome shotgun (WGS) entry which is preliminary data.</text>
</comment>
<organism evidence="2 3">
    <name type="scientific">Paractinoplanes pyxinae</name>
    <dbReference type="NCBI Taxonomy" id="2997416"/>
    <lineage>
        <taxon>Bacteria</taxon>
        <taxon>Bacillati</taxon>
        <taxon>Actinomycetota</taxon>
        <taxon>Actinomycetes</taxon>
        <taxon>Micromonosporales</taxon>
        <taxon>Micromonosporaceae</taxon>
        <taxon>Paractinoplanes</taxon>
    </lineage>
</organism>
<dbReference type="Gene3D" id="3.40.710.10">
    <property type="entry name" value="DD-peptidase/beta-lactamase superfamily"/>
    <property type="match status" value="1"/>
</dbReference>
<name>A0ABT4ARC8_9ACTN</name>
<keyword evidence="3" id="KW-1185">Reference proteome</keyword>
<dbReference type="PANTHER" id="PTHR46825:SF15">
    <property type="entry name" value="BETA-LACTAMASE-RELATED DOMAIN-CONTAINING PROTEIN"/>
    <property type="match status" value="1"/>
</dbReference>
<dbReference type="RefSeq" id="WP_267560571.1">
    <property type="nucleotide sequence ID" value="NZ_JAPNTZ010000001.1"/>
</dbReference>
<gene>
    <name evidence="2" type="ORF">OWR29_02215</name>
</gene>
<evidence type="ECO:0000313" key="3">
    <source>
        <dbReference type="Proteomes" id="UP001151002"/>
    </source>
</evidence>
<feature type="domain" description="Beta-lactamase-related" evidence="1">
    <location>
        <begin position="9"/>
        <end position="336"/>
    </location>
</feature>
<protein>
    <submittedName>
        <fullName evidence="2">Serine hydrolase</fullName>
    </submittedName>
</protein>
<reference evidence="2" key="1">
    <citation type="submission" date="2022-11" db="EMBL/GenBank/DDBJ databases">
        <authorList>
            <person name="Somphong A."/>
            <person name="Phongsopitanun W."/>
        </authorList>
    </citation>
    <scope>NUCLEOTIDE SEQUENCE</scope>
    <source>
        <strain evidence="2">Pm04-4</strain>
    </source>
</reference>
<dbReference type="Proteomes" id="UP001151002">
    <property type="component" value="Unassembled WGS sequence"/>
</dbReference>
<proteinExistence type="predicted"/>
<keyword evidence="2" id="KW-0378">Hydrolase</keyword>
<dbReference type="InterPro" id="IPR050491">
    <property type="entry name" value="AmpC-like"/>
</dbReference>
<dbReference type="InterPro" id="IPR001466">
    <property type="entry name" value="Beta-lactam-related"/>
</dbReference>
<accession>A0ABT4ARC8</accession>
<dbReference type="InterPro" id="IPR012338">
    <property type="entry name" value="Beta-lactam/transpept-like"/>
</dbReference>
<dbReference type="PANTHER" id="PTHR46825">
    <property type="entry name" value="D-ALANYL-D-ALANINE-CARBOXYPEPTIDASE/ENDOPEPTIDASE AMPH"/>
    <property type="match status" value="1"/>
</dbReference>
<evidence type="ECO:0000313" key="2">
    <source>
        <dbReference type="EMBL" id="MCY1136796.1"/>
    </source>
</evidence>